<proteinExistence type="predicted"/>
<feature type="transmembrane region" description="Helical" evidence="1">
    <location>
        <begin position="236"/>
        <end position="257"/>
    </location>
</feature>
<dbReference type="RefSeq" id="WP_309390952.1">
    <property type="nucleotide sequence ID" value="NZ_JADBEO010000015.1"/>
</dbReference>
<dbReference type="Proteomes" id="UP001181622">
    <property type="component" value="Unassembled WGS sequence"/>
</dbReference>
<dbReference type="EMBL" id="JADBEO010000015">
    <property type="protein sequence ID" value="MDR4306765.1"/>
    <property type="molecule type" value="Genomic_DNA"/>
</dbReference>
<dbReference type="InterPro" id="IPR019088">
    <property type="entry name" value="CHP02186-rel_TM"/>
</dbReference>
<name>A0ABU1DF84_9HYPH</name>
<dbReference type="Pfam" id="PF09608">
    <property type="entry name" value="Alph_Pro_TM"/>
    <property type="match status" value="1"/>
</dbReference>
<sequence length="260" mass="28277">MRRLGLLRLALGLAFVAGVSAARADGLIVSLSSREVVIASNYQGGSITVFGAALDKDGEVRPPGPYDLVVTVRGPLETIDVREKTRVLGMWINRRGRDFVRAPTFLAVLTNRPVAEIADPATLKREDLGLEAAAERRIAGAGERPTPEDAAFVAALRRLQEGRRLWREDARGVDFIGASLFQGEIALPPNVPFGTFDVEVRLMQQGETLARQTTSFQVVKSNFEARVAGLAEDRRLAYGLVAVGLALLLGWLASVIFRRD</sequence>
<keyword evidence="1" id="KW-1133">Transmembrane helix</keyword>
<protein>
    <submittedName>
        <fullName evidence="3">TIGR02186 family protein</fullName>
    </submittedName>
</protein>
<gene>
    <name evidence="3" type="ORF">IHQ68_09050</name>
</gene>
<organism evidence="3 4">
    <name type="scientific">Chelatococcus sambhunathii</name>
    <dbReference type="NCBI Taxonomy" id="363953"/>
    <lineage>
        <taxon>Bacteria</taxon>
        <taxon>Pseudomonadati</taxon>
        <taxon>Pseudomonadota</taxon>
        <taxon>Alphaproteobacteria</taxon>
        <taxon>Hyphomicrobiales</taxon>
        <taxon>Chelatococcaceae</taxon>
        <taxon>Chelatococcus</taxon>
    </lineage>
</organism>
<reference evidence="3" key="1">
    <citation type="submission" date="2020-10" db="EMBL/GenBank/DDBJ databases">
        <authorList>
            <person name="Abbas A."/>
            <person name="Razzaq R."/>
            <person name="Waqas M."/>
            <person name="Abbas N."/>
            <person name="Nielsen T.K."/>
            <person name="Hansen L.H."/>
            <person name="Hussain S."/>
            <person name="Shahid M."/>
        </authorList>
    </citation>
    <scope>NUCLEOTIDE SEQUENCE</scope>
    <source>
        <strain evidence="3">S14</strain>
    </source>
</reference>
<keyword evidence="4" id="KW-1185">Reference proteome</keyword>
<feature type="chain" id="PRO_5046745606" evidence="2">
    <location>
        <begin position="25"/>
        <end position="260"/>
    </location>
</feature>
<feature type="signal peptide" evidence="2">
    <location>
        <begin position="1"/>
        <end position="24"/>
    </location>
</feature>
<evidence type="ECO:0000256" key="2">
    <source>
        <dbReference type="SAM" id="SignalP"/>
    </source>
</evidence>
<evidence type="ECO:0000256" key="1">
    <source>
        <dbReference type="SAM" id="Phobius"/>
    </source>
</evidence>
<keyword evidence="1" id="KW-0472">Membrane</keyword>
<evidence type="ECO:0000313" key="3">
    <source>
        <dbReference type="EMBL" id="MDR4306765.1"/>
    </source>
</evidence>
<keyword evidence="1" id="KW-0812">Transmembrane</keyword>
<evidence type="ECO:0000313" key="4">
    <source>
        <dbReference type="Proteomes" id="UP001181622"/>
    </source>
</evidence>
<comment type="caution">
    <text evidence="3">The sequence shown here is derived from an EMBL/GenBank/DDBJ whole genome shotgun (WGS) entry which is preliminary data.</text>
</comment>
<keyword evidence="2" id="KW-0732">Signal</keyword>
<accession>A0ABU1DF84</accession>